<feature type="region of interest" description="Disordered" evidence="1">
    <location>
        <begin position="73"/>
        <end position="95"/>
    </location>
</feature>
<dbReference type="InterPro" id="IPR015242">
    <property type="entry name" value="Ydc2_cat"/>
</dbReference>
<name>A0AA39Z1Q5_9PEZI</name>
<dbReference type="AlphaFoldDB" id="A0AA39Z1Q5"/>
<dbReference type="GO" id="GO:0070336">
    <property type="term" value="F:flap-structured DNA binding"/>
    <property type="evidence" value="ECO:0007669"/>
    <property type="project" value="TreeGrafter"/>
</dbReference>
<keyword evidence="4" id="KW-1185">Reference proteome</keyword>
<dbReference type="GO" id="GO:0004520">
    <property type="term" value="F:DNA endonuclease activity"/>
    <property type="evidence" value="ECO:0007669"/>
    <property type="project" value="TreeGrafter"/>
</dbReference>
<dbReference type="Gene3D" id="3.30.420.10">
    <property type="entry name" value="Ribonuclease H-like superfamily/Ribonuclease H"/>
    <property type="match status" value="1"/>
</dbReference>
<evidence type="ECO:0000256" key="1">
    <source>
        <dbReference type="SAM" id="MobiDB-lite"/>
    </source>
</evidence>
<feature type="region of interest" description="Disordered" evidence="1">
    <location>
        <begin position="285"/>
        <end position="410"/>
    </location>
</feature>
<keyword evidence="3" id="KW-0378">Hydrolase</keyword>
<dbReference type="EMBL" id="JAULSY010000138">
    <property type="protein sequence ID" value="KAK0662544.1"/>
    <property type="molecule type" value="Genomic_DNA"/>
</dbReference>
<dbReference type="CDD" id="cd16963">
    <property type="entry name" value="CCE1"/>
    <property type="match status" value="1"/>
</dbReference>
<dbReference type="Pfam" id="PF09159">
    <property type="entry name" value="Ydc2-catalyt"/>
    <property type="match status" value="1"/>
</dbReference>
<accession>A0AA39Z1Q5</accession>
<keyword evidence="3" id="KW-0540">Nuclease</keyword>
<dbReference type="GO" id="GO:0000402">
    <property type="term" value="F:crossed form four-way junction DNA binding"/>
    <property type="evidence" value="ECO:0007669"/>
    <property type="project" value="TreeGrafter"/>
</dbReference>
<reference evidence="3" key="1">
    <citation type="submission" date="2023-06" db="EMBL/GenBank/DDBJ databases">
        <title>Genome-scale phylogeny and comparative genomics of the fungal order Sordariales.</title>
        <authorList>
            <consortium name="Lawrence Berkeley National Laboratory"/>
            <person name="Hensen N."/>
            <person name="Bonometti L."/>
            <person name="Westerberg I."/>
            <person name="Brannstrom I.O."/>
            <person name="Guillou S."/>
            <person name="Cros-Aarteil S."/>
            <person name="Calhoun S."/>
            <person name="Haridas S."/>
            <person name="Kuo A."/>
            <person name="Mondo S."/>
            <person name="Pangilinan J."/>
            <person name="Riley R."/>
            <person name="Labutti K."/>
            <person name="Andreopoulos B."/>
            <person name="Lipzen A."/>
            <person name="Chen C."/>
            <person name="Yanf M."/>
            <person name="Daum C."/>
            <person name="Ng V."/>
            <person name="Clum A."/>
            <person name="Steindorff A."/>
            <person name="Ohm R."/>
            <person name="Martin F."/>
            <person name="Silar P."/>
            <person name="Natvig D."/>
            <person name="Lalanne C."/>
            <person name="Gautier V."/>
            <person name="Ament-Velasquez S.L."/>
            <person name="Kruys A."/>
            <person name="Hutchinson M.I."/>
            <person name="Powell A.J."/>
            <person name="Barry K."/>
            <person name="Miller A.N."/>
            <person name="Grigoriev I.V."/>
            <person name="Debuchy R."/>
            <person name="Gladieux P."/>
            <person name="Thoren M.H."/>
            <person name="Johannesson H."/>
        </authorList>
    </citation>
    <scope>NUCLEOTIDE SEQUENCE</scope>
    <source>
        <strain evidence="3">CBS 307.81</strain>
    </source>
</reference>
<sequence length="418" mass="45347">MTTTKPPLPGKITVAHLQSLCSSTGLPQAGPKSTIQKTLRQAAQSVQHIPDTARILSIDLGIKNFAFSLLTPAPSPSKKTPLPTPPDSPSTPQALLPPVTLHHWNHLDLTTPLFPQHDPSSSPIQFTPSSLSGLTYSLISTHLLPLKPTHVLIERQRFRTGNSSNIFEWTIRVNTLEAMLHACFATLKGVSLFEGNVISISPKTVAGYLFPKSETRAEEGGKTLNAYHLMKANKVGMLGEWLQQGKLIKPTEQGGVVKVTQKVKKGTGRKKDVVVKDEEGGEVGVDAVLEGGGEKKKSGRRKKTDGAQQDTDEGGILETPKKGRGRSKKAEVIIEEAEDIEAEPVKKRAGRRKKTSSAQEETAEDVVLEAGTEKKGRGRTRKTAVGGSDEVQVEEAETKPSRRKSERIKSNEVDIVLI</sequence>
<proteinExistence type="predicted"/>
<protein>
    <submittedName>
        <fullName evidence="3">Cruciform cutting endonuclease</fullName>
    </submittedName>
</protein>
<dbReference type="InterPro" id="IPR012337">
    <property type="entry name" value="RNaseH-like_sf"/>
</dbReference>
<dbReference type="InterPro" id="IPR003034">
    <property type="entry name" value="SAP_dom"/>
</dbReference>
<dbReference type="PANTHER" id="PTHR28072">
    <property type="entry name" value="CRUCIFORM CUTTING ENDONUCLEASE 1, MITOCHONDRIAL-RELATED"/>
    <property type="match status" value="1"/>
</dbReference>
<dbReference type="Proteomes" id="UP001174997">
    <property type="component" value="Unassembled WGS sequence"/>
</dbReference>
<dbReference type="GO" id="GO:0005739">
    <property type="term" value="C:mitochondrion"/>
    <property type="evidence" value="ECO:0007669"/>
    <property type="project" value="TreeGrafter"/>
</dbReference>
<dbReference type="GO" id="GO:0000403">
    <property type="term" value="F:Y-form DNA binding"/>
    <property type="evidence" value="ECO:0007669"/>
    <property type="project" value="TreeGrafter"/>
</dbReference>
<comment type="caution">
    <text evidence="3">The sequence shown here is derived from an EMBL/GenBank/DDBJ whole genome shotgun (WGS) entry which is preliminary data.</text>
</comment>
<dbReference type="PANTHER" id="PTHR28072:SF1">
    <property type="entry name" value="CRUCIFORM CUTTING ENDONUCLEASE 1, MITOCHONDRIAL-RELATED"/>
    <property type="match status" value="1"/>
</dbReference>
<evidence type="ECO:0000313" key="4">
    <source>
        <dbReference type="Proteomes" id="UP001174997"/>
    </source>
</evidence>
<evidence type="ECO:0000313" key="3">
    <source>
        <dbReference type="EMBL" id="KAK0662544.1"/>
    </source>
</evidence>
<feature type="compositionally biased region" description="Acidic residues" evidence="1">
    <location>
        <begin position="333"/>
        <end position="342"/>
    </location>
</feature>
<gene>
    <name evidence="3" type="ORF">QBC41DRAFT_28403</name>
</gene>
<organism evidence="3 4">
    <name type="scientific">Cercophora samala</name>
    <dbReference type="NCBI Taxonomy" id="330535"/>
    <lineage>
        <taxon>Eukaryota</taxon>
        <taxon>Fungi</taxon>
        <taxon>Dikarya</taxon>
        <taxon>Ascomycota</taxon>
        <taxon>Pezizomycotina</taxon>
        <taxon>Sordariomycetes</taxon>
        <taxon>Sordariomycetidae</taxon>
        <taxon>Sordariales</taxon>
        <taxon>Lasiosphaeriaceae</taxon>
        <taxon>Cercophora</taxon>
    </lineage>
</organism>
<dbReference type="InterPro" id="IPR039197">
    <property type="entry name" value="Mrs1/Cce1"/>
</dbReference>
<feature type="domain" description="SAP" evidence="2">
    <location>
        <begin position="9"/>
        <end position="43"/>
    </location>
</feature>
<dbReference type="InterPro" id="IPR036397">
    <property type="entry name" value="RNaseH_sf"/>
</dbReference>
<evidence type="ECO:0000259" key="2">
    <source>
        <dbReference type="PROSITE" id="PS50800"/>
    </source>
</evidence>
<keyword evidence="3" id="KW-0255">Endonuclease</keyword>
<dbReference type="PROSITE" id="PS50800">
    <property type="entry name" value="SAP"/>
    <property type="match status" value="1"/>
</dbReference>
<dbReference type="SUPFAM" id="SSF53098">
    <property type="entry name" value="Ribonuclease H-like"/>
    <property type="match status" value="1"/>
</dbReference>